<evidence type="ECO:0000313" key="1">
    <source>
        <dbReference type="EMBL" id="CRI72863.1"/>
    </source>
</evidence>
<protein>
    <submittedName>
        <fullName evidence="1">Uncharacterized protein</fullName>
    </submittedName>
</protein>
<organism evidence="1">
    <name type="scientific">Chlamydia pneumoniae</name>
    <name type="common">Chlamydophila pneumoniae</name>
    <dbReference type="NCBI Taxonomy" id="83558"/>
    <lineage>
        <taxon>Bacteria</taxon>
        <taxon>Pseudomonadati</taxon>
        <taxon>Chlamydiota</taxon>
        <taxon>Chlamydiia</taxon>
        <taxon>Chlamydiales</taxon>
        <taxon>Chlamydiaceae</taxon>
        <taxon>Chlamydia/Chlamydophila group</taxon>
        <taxon>Chlamydia</taxon>
    </lineage>
</organism>
<proteinExistence type="predicted"/>
<accession>A0A0F7YWM2</accession>
<gene>
    <name evidence="1" type="ORF">BN1224_YK41_AW_00010</name>
</gene>
<reference evidence="1" key="1">
    <citation type="submission" date="2015-05" db="EMBL/GenBank/DDBJ databases">
        <authorList>
            <person name="Rattei Thomas"/>
        </authorList>
    </citation>
    <scope>NUCLEOTIDE SEQUENCE</scope>
    <source>
        <strain evidence="1">YK41</strain>
    </source>
</reference>
<dbReference type="AlphaFoldDB" id="A0A0F7YWM2"/>
<sequence length="54" mass="6623">KIKVLKRLIFLKQNIPNKILYLPAPIRIKTQEFRKLLWSKRPYFKSKKSQARVR</sequence>
<dbReference type="EMBL" id="LN849026">
    <property type="protein sequence ID" value="CRI72863.1"/>
    <property type="molecule type" value="Genomic_DNA"/>
</dbReference>
<name>A0A0F7YWM2_CHLPN</name>
<feature type="non-terminal residue" evidence="1">
    <location>
        <position position="1"/>
    </location>
</feature>